<dbReference type="EMBL" id="JAGSYN010000032">
    <property type="protein sequence ID" value="KAG7666201.1"/>
    <property type="molecule type" value="Genomic_DNA"/>
</dbReference>
<sequence length="271" mass="31546">MSSMPSLDVIIQASKQLYQLIIKELSKQSIKKFDNNSKTFEQLESWRQSTLPSIIHQRYETNQTAWINKNELILLMDWKLTKGKFRPTLPKLIKSNDDQVVIDTTKAGFKIILDYMNNNKSIDDIQEYKNIVKSALKKVCELRGVGPATGSLILSLLIKINPKLSPPFFSDESFMYLIEPTGGSIKYNVKEYIELLIPKYYELTKGSDVSFDVIERGSWALWMYQHHKKDKLSNVHFPDDITTKEVPEEEVPEEETSEEEDKPKPKRQRRR</sequence>
<accession>A0A8J5QK55</accession>
<reference evidence="2 3" key="1">
    <citation type="journal article" date="2021" name="DNA Res.">
        <title>Genome analysis of Candida subhashii reveals its hybrid nature and dual mitochondrial genome conformations.</title>
        <authorList>
            <person name="Mixao V."/>
            <person name="Hegedusova E."/>
            <person name="Saus E."/>
            <person name="Pryszcz L.P."/>
            <person name="Cillingova A."/>
            <person name="Nosek J."/>
            <person name="Gabaldon T."/>
        </authorList>
    </citation>
    <scope>NUCLEOTIDE SEQUENCE [LARGE SCALE GENOMIC DNA]</scope>
    <source>
        <strain evidence="2 3">CBS 10753</strain>
    </source>
</reference>
<dbReference type="PANTHER" id="PTHR21521:SF0">
    <property type="entry name" value="AMUN, ISOFORM A"/>
    <property type="match status" value="1"/>
</dbReference>
<feature type="region of interest" description="Disordered" evidence="1">
    <location>
        <begin position="236"/>
        <end position="271"/>
    </location>
</feature>
<organism evidence="2 3">
    <name type="scientific">[Candida] subhashii</name>
    <dbReference type="NCBI Taxonomy" id="561895"/>
    <lineage>
        <taxon>Eukaryota</taxon>
        <taxon>Fungi</taxon>
        <taxon>Dikarya</taxon>
        <taxon>Ascomycota</taxon>
        <taxon>Saccharomycotina</taxon>
        <taxon>Pichiomycetes</taxon>
        <taxon>Debaryomycetaceae</taxon>
        <taxon>Spathaspora</taxon>
    </lineage>
</organism>
<protein>
    <submittedName>
        <fullName evidence="2">Uncharacterized protein</fullName>
    </submittedName>
</protein>
<comment type="caution">
    <text evidence="2">The sequence shown here is derived from an EMBL/GenBank/DDBJ whole genome shotgun (WGS) entry which is preliminary data.</text>
</comment>
<feature type="compositionally biased region" description="Basic and acidic residues" evidence="1">
    <location>
        <begin position="236"/>
        <end position="246"/>
    </location>
</feature>
<keyword evidence="3" id="KW-1185">Reference proteome</keyword>
<dbReference type="Proteomes" id="UP000694255">
    <property type="component" value="Unassembled WGS sequence"/>
</dbReference>
<proteinExistence type="predicted"/>
<dbReference type="GeneID" id="73467062"/>
<evidence type="ECO:0000313" key="2">
    <source>
        <dbReference type="EMBL" id="KAG7666201.1"/>
    </source>
</evidence>
<evidence type="ECO:0000313" key="3">
    <source>
        <dbReference type="Proteomes" id="UP000694255"/>
    </source>
</evidence>
<evidence type="ECO:0000256" key="1">
    <source>
        <dbReference type="SAM" id="MobiDB-lite"/>
    </source>
</evidence>
<dbReference type="PANTHER" id="PTHR21521">
    <property type="entry name" value="AMUN, ISOFORM A"/>
    <property type="match status" value="1"/>
</dbReference>
<name>A0A8J5QK55_9ASCO</name>
<gene>
    <name evidence="2" type="ORF">J8A68_000261</name>
</gene>
<dbReference type="RefSeq" id="XP_049266433.1">
    <property type="nucleotide sequence ID" value="XM_049406407.1"/>
</dbReference>
<feature type="compositionally biased region" description="Acidic residues" evidence="1">
    <location>
        <begin position="247"/>
        <end position="260"/>
    </location>
</feature>
<dbReference type="OrthoDB" id="8249012at2759"/>
<dbReference type="AlphaFoldDB" id="A0A8J5QK55"/>